<comment type="subcellular location">
    <subcellularLocation>
        <location evidence="4">Cytoplasm</location>
    </subcellularLocation>
</comment>
<evidence type="ECO:0000256" key="8">
    <source>
        <dbReference type="ARBA" id="ARBA00022723"/>
    </source>
</evidence>
<feature type="binding site" evidence="12">
    <location>
        <position position="138"/>
    </location>
    <ligand>
        <name>a divalent metal cation</name>
        <dbReference type="ChEBI" id="CHEBI:60240"/>
    </ligand>
</feature>
<evidence type="ECO:0000313" key="16">
    <source>
        <dbReference type="EMBL" id="HIZ34341.1"/>
    </source>
</evidence>
<comment type="function">
    <text evidence="3 13">Endonuclease that specifically degrades the RNA of RNA-DNA hybrids.</text>
</comment>
<organism evidence="16 17">
    <name type="scientific">Candidatus Ruania gallistercoris</name>
    <dbReference type="NCBI Taxonomy" id="2838746"/>
    <lineage>
        <taxon>Bacteria</taxon>
        <taxon>Bacillati</taxon>
        <taxon>Actinomycetota</taxon>
        <taxon>Actinomycetes</taxon>
        <taxon>Micrococcales</taxon>
        <taxon>Ruaniaceae</taxon>
        <taxon>Ruania</taxon>
    </lineage>
</organism>
<dbReference type="GO" id="GO:0003723">
    <property type="term" value="F:RNA binding"/>
    <property type="evidence" value="ECO:0007669"/>
    <property type="project" value="UniProtKB-UniRule"/>
</dbReference>
<dbReference type="Pfam" id="PF01351">
    <property type="entry name" value="RNase_HII"/>
    <property type="match status" value="1"/>
</dbReference>
<keyword evidence="7 12" id="KW-0540">Nuclease</keyword>
<evidence type="ECO:0000256" key="2">
    <source>
        <dbReference type="ARBA" id="ARBA00001946"/>
    </source>
</evidence>
<feature type="compositionally biased region" description="Gly residues" evidence="14">
    <location>
        <begin position="275"/>
        <end position="285"/>
    </location>
</feature>
<feature type="binding site" evidence="12">
    <location>
        <position position="42"/>
    </location>
    <ligand>
        <name>a divalent metal cation</name>
        <dbReference type="ChEBI" id="CHEBI:60240"/>
    </ligand>
</feature>
<evidence type="ECO:0000256" key="13">
    <source>
        <dbReference type="RuleBase" id="RU003515"/>
    </source>
</evidence>
<dbReference type="EMBL" id="DXBY01000022">
    <property type="protein sequence ID" value="HIZ34341.1"/>
    <property type="molecule type" value="Genomic_DNA"/>
</dbReference>
<gene>
    <name evidence="16" type="ORF">H9815_01080</name>
</gene>
<evidence type="ECO:0000256" key="11">
    <source>
        <dbReference type="ARBA" id="ARBA00023211"/>
    </source>
</evidence>
<dbReference type="GO" id="GO:0004523">
    <property type="term" value="F:RNA-DNA hybrid ribonuclease activity"/>
    <property type="evidence" value="ECO:0007669"/>
    <property type="project" value="UniProtKB-UniRule"/>
</dbReference>
<comment type="caution">
    <text evidence="16">The sequence shown here is derived from an EMBL/GenBank/DDBJ whole genome shotgun (WGS) entry which is preliminary data.</text>
</comment>
<dbReference type="CDD" id="cd07182">
    <property type="entry name" value="RNase_HII_bacteria_HII_like"/>
    <property type="match status" value="1"/>
</dbReference>
<dbReference type="PROSITE" id="PS51975">
    <property type="entry name" value="RNASE_H_2"/>
    <property type="match status" value="1"/>
</dbReference>
<comment type="cofactor">
    <cofactor evidence="12">
        <name>Mn(2+)</name>
        <dbReference type="ChEBI" id="CHEBI:29035"/>
    </cofactor>
    <cofactor evidence="12">
        <name>Mg(2+)</name>
        <dbReference type="ChEBI" id="CHEBI:18420"/>
    </cofactor>
    <text evidence="12">Manganese or magnesium. Binds 1 divalent metal ion per monomer in the absence of substrate. May bind a second metal ion after substrate binding.</text>
</comment>
<dbReference type="PANTHER" id="PTHR10954:SF18">
    <property type="entry name" value="RIBONUCLEASE HII"/>
    <property type="match status" value="1"/>
</dbReference>
<evidence type="ECO:0000313" key="17">
    <source>
        <dbReference type="Proteomes" id="UP000824037"/>
    </source>
</evidence>
<evidence type="ECO:0000256" key="10">
    <source>
        <dbReference type="ARBA" id="ARBA00022801"/>
    </source>
</evidence>
<comment type="cofactor">
    <cofactor evidence="2">
        <name>Mg(2+)</name>
        <dbReference type="ChEBI" id="CHEBI:18420"/>
    </cofactor>
</comment>
<dbReference type="EC" id="3.1.26.4" evidence="13"/>
<reference evidence="16" key="2">
    <citation type="submission" date="2021-04" db="EMBL/GenBank/DDBJ databases">
        <authorList>
            <person name="Gilroy R."/>
        </authorList>
    </citation>
    <scope>NUCLEOTIDE SEQUENCE</scope>
    <source>
        <strain evidence="16">ChiGjej4B4-7305</strain>
    </source>
</reference>
<dbReference type="InterPro" id="IPR036397">
    <property type="entry name" value="RNaseH_sf"/>
</dbReference>
<dbReference type="NCBIfam" id="NF000595">
    <property type="entry name" value="PRK00015.1-3"/>
    <property type="match status" value="1"/>
</dbReference>
<feature type="binding site" evidence="12">
    <location>
        <position position="41"/>
    </location>
    <ligand>
        <name>a divalent metal cation</name>
        <dbReference type="ChEBI" id="CHEBI:60240"/>
    </ligand>
</feature>
<dbReference type="Gene3D" id="3.30.420.10">
    <property type="entry name" value="Ribonuclease H-like superfamily/Ribonuclease H"/>
    <property type="match status" value="1"/>
</dbReference>
<keyword evidence="8 12" id="KW-0479">Metal-binding</keyword>
<comment type="similarity">
    <text evidence="5 13">Belongs to the RNase HII family.</text>
</comment>
<evidence type="ECO:0000256" key="5">
    <source>
        <dbReference type="ARBA" id="ARBA00007383"/>
    </source>
</evidence>
<protein>
    <recommendedName>
        <fullName evidence="13">Ribonuclease</fullName>
        <ecNumber evidence="13">3.1.26.4</ecNumber>
    </recommendedName>
</protein>
<dbReference type="GO" id="GO:0006298">
    <property type="term" value="P:mismatch repair"/>
    <property type="evidence" value="ECO:0007669"/>
    <property type="project" value="TreeGrafter"/>
</dbReference>
<evidence type="ECO:0000256" key="3">
    <source>
        <dbReference type="ARBA" id="ARBA00004065"/>
    </source>
</evidence>
<comment type="catalytic activity">
    <reaction evidence="1 12 13">
        <text>Endonucleolytic cleavage to 5'-phosphomonoester.</text>
        <dbReference type="EC" id="3.1.26.4"/>
    </reaction>
</comment>
<dbReference type="SUPFAM" id="SSF53098">
    <property type="entry name" value="Ribonuclease H-like"/>
    <property type="match status" value="1"/>
</dbReference>
<dbReference type="PANTHER" id="PTHR10954">
    <property type="entry name" value="RIBONUCLEASE H2 SUBUNIT A"/>
    <property type="match status" value="1"/>
</dbReference>
<evidence type="ECO:0000256" key="4">
    <source>
        <dbReference type="ARBA" id="ARBA00004496"/>
    </source>
</evidence>
<keyword evidence="11" id="KW-0464">Manganese</keyword>
<dbReference type="InterPro" id="IPR022898">
    <property type="entry name" value="RNase_HII"/>
</dbReference>
<evidence type="ECO:0000256" key="1">
    <source>
        <dbReference type="ARBA" id="ARBA00000077"/>
    </source>
</evidence>
<reference evidence="16" key="1">
    <citation type="journal article" date="2021" name="PeerJ">
        <title>Extensive microbial diversity within the chicken gut microbiome revealed by metagenomics and culture.</title>
        <authorList>
            <person name="Gilroy R."/>
            <person name="Ravi A."/>
            <person name="Getino M."/>
            <person name="Pursley I."/>
            <person name="Horton D.L."/>
            <person name="Alikhan N.F."/>
            <person name="Baker D."/>
            <person name="Gharbi K."/>
            <person name="Hall N."/>
            <person name="Watson M."/>
            <person name="Adriaenssens E.M."/>
            <person name="Foster-Nyarko E."/>
            <person name="Jarju S."/>
            <person name="Secka A."/>
            <person name="Antonio M."/>
            <person name="Oren A."/>
            <person name="Chaudhuri R.R."/>
            <person name="La Ragione R."/>
            <person name="Hildebrand F."/>
            <person name="Pallen M.J."/>
        </authorList>
    </citation>
    <scope>NUCLEOTIDE SEQUENCE</scope>
    <source>
        <strain evidence="16">ChiGjej4B4-7305</strain>
    </source>
</reference>
<dbReference type="InterPro" id="IPR012337">
    <property type="entry name" value="RNaseH-like_sf"/>
</dbReference>
<dbReference type="InterPro" id="IPR001352">
    <property type="entry name" value="RNase_HII/HIII"/>
</dbReference>
<evidence type="ECO:0000256" key="14">
    <source>
        <dbReference type="SAM" id="MobiDB-lite"/>
    </source>
</evidence>
<proteinExistence type="inferred from homology"/>
<keyword evidence="6" id="KW-0963">Cytoplasm</keyword>
<evidence type="ECO:0000256" key="12">
    <source>
        <dbReference type="PROSITE-ProRule" id="PRU01319"/>
    </source>
</evidence>
<evidence type="ECO:0000256" key="7">
    <source>
        <dbReference type="ARBA" id="ARBA00022722"/>
    </source>
</evidence>
<evidence type="ECO:0000256" key="6">
    <source>
        <dbReference type="ARBA" id="ARBA00022490"/>
    </source>
</evidence>
<dbReference type="GO" id="GO:0043137">
    <property type="term" value="P:DNA replication, removal of RNA primer"/>
    <property type="evidence" value="ECO:0007669"/>
    <property type="project" value="TreeGrafter"/>
</dbReference>
<feature type="region of interest" description="Disordered" evidence="14">
    <location>
        <begin position="269"/>
        <end position="291"/>
    </location>
</feature>
<evidence type="ECO:0000256" key="9">
    <source>
        <dbReference type="ARBA" id="ARBA00022759"/>
    </source>
</evidence>
<accession>A0A9D2J2L1</accession>
<name>A0A9D2J2L1_9MICO</name>
<dbReference type="Proteomes" id="UP000824037">
    <property type="component" value="Unassembled WGS sequence"/>
</dbReference>
<dbReference type="GO" id="GO:0046872">
    <property type="term" value="F:metal ion binding"/>
    <property type="evidence" value="ECO:0007669"/>
    <property type="project" value="UniProtKB-KW"/>
</dbReference>
<dbReference type="GO" id="GO:0032299">
    <property type="term" value="C:ribonuclease H2 complex"/>
    <property type="evidence" value="ECO:0007669"/>
    <property type="project" value="TreeGrafter"/>
</dbReference>
<evidence type="ECO:0000259" key="15">
    <source>
        <dbReference type="PROSITE" id="PS51975"/>
    </source>
</evidence>
<sequence>MVEQPLRHVRRRPRPVRSSAPTRLLERELLGAGHTLVAGMDEVGRGALAGPVSVGVAVVDATTGRMPAGLRDSKLLRPEAREKLQTPILRWCVAGAVGHALPAEIDRFGIIAALRLAGNRALSTLRESGVAPEVVILDGSHDWLTPSGANGSTPTTAPGLFAAQAPPAVRTQVKADLRCAVVAAASVLAKCERDAMMVDRHTDFPAFGWQSNKGYSAPEHLAALREHGPCVEHRRSWALPGSVEPVAEAVAEELFIEGELTGEDAVAEPVFTPGALGGGADGAPGRGTPPQ</sequence>
<dbReference type="InterPro" id="IPR024567">
    <property type="entry name" value="RNase_HII/HIII_dom"/>
</dbReference>
<keyword evidence="10 12" id="KW-0378">Hydrolase</keyword>
<feature type="domain" description="RNase H type-2" evidence="15">
    <location>
        <begin position="35"/>
        <end position="249"/>
    </location>
</feature>
<dbReference type="GO" id="GO:0005737">
    <property type="term" value="C:cytoplasm"/>
    <property type="evidence" value="ECO:0007669"/>
    <property type="project" value="UniProtKB-SubCell"/>
</dbReference>
<dbReference type="AlphaFoldDB" id="A0A9D2J2L1"/>
<keyword evidence="9 12" id="KW-0255">Endonuclease</keyword>